<feature type="transmembrane region" description="Helical" evidence="7">
    <location>
        <begin position="62"/>
        <end position="79"/>
    </location>
</feature>
<dbReference type="EMBL" id="LS483487">
    <property type="protein sequence ID" value="SQJ00106.1"/>
    <property type="molecule type" value="Genomic_DNA"/>
</dbReference>
<dbReference type="InterPro" id="IPR048454">
    <property type="entry name" value="YetF_N"/>
</dbReference>
<evidence type="ECO:0000256" key="3">
    <source>
        <dbReference type="ARBA" id="ARBA00022475"/>
    </source>
</evidence>
<dbReference type="GO" id="GO:0005886">
    <property type="term" value="C:plasma membrane"/>
    <property type="evidence" value="ECO:0007669"/>
    <property type="project" value="UniProtKB-SubCell"/>
</dbReference>
<evidence type="ECO:0000256" key="7">
    <source>
        <dbReference type="SAM" id="Phobius"/>
    </source>
</evidence>
<dbReference type="Gene3D" id="3.30.240.20">
    <property type="entry name" value="bsu07140 like domains"/>
    <property type="match status" value="2"/>
</dbReference>
<dbReference type="GeneID" id="78455053"/>
<evidence type="ECO:0000256" key="5">
    <source>
        <dbReference type="ARBA" id="ARBA00022989"/>
    </source>
</evidence>
<comment type="similarity">
    <text evidence="2">Belongs to the UPF0702 family.</text>
</comment>
<name>A0AAX1TT30_9FUSO</name>
<evidence type="ECO:0000313" key="11">
    <source>
        <dbReference type="Proteomes" id="UP000249008"/>
    </source>
</evidence>
<dbReference type="Proteomes" id="UP000249008">
    <property type="component" value="Chromosome 1"/>
</dbReference>
<dbReference type="Pfam" id="PF20730">
    <property type="entry name" value="YetF_N"/>
    <property type="match status" value="1"/>
</dbReference>
<sequence>MISFYDVFIKLGLGILCLTFQINLMGKGNLAPTSAMDQVQNYVLGGIIGGVIYNRSITTLEFFLVLIIWTLLIFGLKFIKIHNRYAKRLLDGRPVTLILNGNILTDECMKYGISANDLTFKLRSAGVYHISSLKRVVLEQNGQFTIVQIDEKDNIKYPLIADGQINEDVLELIQKDKEWVFEKLKESDFELSQVYIGEYISKKLIIYPYKTGKK</sequence>
<dbReference type="InterPro" id="IPR023090">
    <property type="entry name" value="UPF0702_alpha/beta_dom_sf"/>
</dbReference>
<organism evidence="10 11">
    <name type="scientific">Fusobacterium ulcerans</name>
    <dbReference type="NCBI Taxonomy" id="861"/>
    <lineage>
        <taxon>Bacteria</taxon>
        <taxon>Fusobacteriati</taxon>
        <taxon>Fusobacteriota</taxon>
        <taxon>Fusobacteriia</taxon>
        <taxon>Fusobacteriales</taxon>
        <taxon>Fusobacteriaceae</taxon>
        <taxon>Fusobacterium</taxon>
    </lineage>
</organism>
<evidence type="ECO:0000256" key="1">
    <source>
        <dbReference type="ARBA" id="ARBA00004651"/>
    </source>
</evidence>
<feature type="domain" description="YetF-like N-terminal transmembrane" evidence="9">
    <location>
        <begin position="5"/>
        <end position="79"/>
    </location>
</feature>
<evidence type="ECO:0000259" key="8">
    <source>
        <dbReference type="Pfam" id="PF04239"/>
    </source>
</evidence>
<dbReference type="InterPro" id="IPR007353">
    <property type="entry name" value="DUF421"/>
</dbReference>
<dbReference type="PANTHER" id="PTHR34582:SF6">
    <property type="entry name" value="UPF0702 TRANSMEMBRANE PROTEIN YCAP"/>
    <property type="match status" value="1"/>
</dbReference>
<feature type="transmembrane region" description="Helical" evidence="7">
    <location>
        <begin position="7"/>
        <end position="26"/>
    </location>
</feature>
<feature type="domain" description="YetF C-terminal" evidence="8">
    <location>
        <begin position="82"/>
        <end position="199"/>
    </location>
</feature>
<comment type="subcellular location">
    <subcellularLocation>
        <location evidence="1">Cell membrane</location>
        <topology evidence="1">Multi-pass membrane protein</topology>
    </subcellularLocation>
</comment>
<protein>
    <submittedName>
        <fullName evidence="10">Protein of uncharacterized function (DUF421)</fullName>
    </submittedName>
</protein>
<evidence type="ECO:0000313" key="10">
    <source>
        <dbReference type="EMBL" id="SQJ00106.1"/>
    </source>
</evidence>
<dbReference type="PANTHER" id="PTHR34582">
    <property type="entry name" value="UPF0702 TRANSMEMBRANE PROTEIN YCAP"/>
    <property type="match status" value="1"/>
</dbReference>
<dbReference type="RefSeq" id="WP_005979436.1">
    <property type="nucleotide sequence ID" value="NZ_BAABXY010000001.1"/>
</dbReference>
<proteinExistence type="inferred from homology"/>
<evidence type="ECO:0000256" key="4">
    <source>
        <dbReference type="ARBA" id="ARBA00022692"/>
    </source>
</evidence>
<evidence type="ECO:0000259" key="9">
    <source>
        <dbReference type="Pfam" id="PF20730"/>
    </source>
</evidence>
<keyword evidence="6 7" id="KW-0472">Membrane</keyword>
<gene>
    <name evidence="10" type="primary">yetF</name>
    <name evidence="10" type="ORF">NCTC12112_00461</name>
</gene>
<reference evidence="10 11" key="1">
    <citation type="submission" date="2018-06" db="EMBL/GenBank/DDBJ databases">
        <authorList>
            <consortium name="Pathogen Informatics"/>
            <person name="Doyle S."/>
        </authorList>
    </citation>
    <scope>NUCLEOTIDE SEQUENCE [LARGE SCALE GENOMIC DNA]</scope>
    <source>
        <strain evidence="10 11">NCTC12112</strain>
    </source>
</reference>
<dbReference type="AlphaFoldDB" id="A0AAX1TT30"/>
<keyword evidence="5 7" id="KW-1133">Transmembrane helix</keyword>
<evidence type="ECO:0000256" key="6">
    <source>
        <dbReference type="ARBA" id="ARBA00023136"/>
    </source>
</evidence>
<accession>A0AAX1TT30</accession>
<dbReference type="Pfam" id="PF04239">
    <property type="entry name" value="DUF421"/>
    <property type="match status" value="1"/>
</dbReference>
<evidence type="ECO:0000256" key="2">
    <source>
        <dbReference type="ARBA" id="ARBA00006448"/>
    </source>
</evidence>
<keyword evidence="4 7" id="KW-0812">Transmembrane</keyword>
<keyword evidence="3" id="KW-1003">Cell membrane</keyword>
<dbReference type="KEGG" id="ful:C4N20_09535"/>